<evidence type="ECO:0000256" key="5">
    <source>
        <dbReference type="SAM" id="MobiDB-lite"/>
    </source>
</evidence>
<feature type="compositionally biased region" description="Polar residues" evidence="5">
    <location>
        <begin position="778"/>
        <end position="789"/>
    </location>
</feature>
<dbReference type="Pfam" id="PF13181">
    <property type="entry name" value="TPR_8"/>
    <property type="match status" value="2"/>
</dbReference>
<keyword evidence="4" id="KW-0175">Coiled coil</keyword>
<evidence type="ECO:0000256" key="4">
    <source>
        <dbReference type="SAM" id="Coils"/>
    </source>
</evidence>
<dbReference type="Gene3D" id="1.25.40.10">
    <property type="entry name" value="Tetratricopeptide repeat domain"/>
    <property type="match status" value="2"/>
</dbReference>
<evidence type="ECO:0000256" key="2">
    <source>
        <dbReference type="ARBA" id="ARBA00022803"/>
    </source>
</evidence>
<dbReference type="FunFam" id="1.25.40.10:FF:000322">
    <property type="entry name" value="RNA polymerase-associated protein CTR9 homolog"/>
    <property type="match status" value="1"/>
</dbReference>
<protein>
    <submittedName>
        <fullName evidence="7">TPR_REGION domain-containing protein</fullName>
    </submittedName>
</protein>
<dbReference type="Pfam" id="PF07719">
    <property type="entry name" value="TPR_2"/>
    <property type="match status" value="1"/>
</dbReference>
<dbReference type="InterPro" id="IPR011990">
    <property type="entry name" value="TPR-like_helical_dom_sf"/>
</dbReference>
<feature type="compositionally biased region" description="Basic and acidic residues" evidence="5">
    <location>
        <begin position="636"/>
        <end position="657"/>
    </location>
</feature>
<keyword evidence="1" id="KW-0677">Repeat</keyword>
<dbReference type="GO" id="GO:0000993">
    <property type="term" value="F:RNA polymerase II complex binding"/>
    <property type="evidence" value="ECO:0007669"/>
    <property type="project" value="TreeGrafter"/>
</dbReference>
<keyword evidence="2 3" id="KW-0802">TPR repeat</keyword>
<dbReference type="Proteomes" id="UP000095287">
    <property type="component" value="Unplaced"/>
</dbReference>
<dbReference type="InterPro" id="IPR031101">
    <property type="entry name" value="Ctr9"/>
</dbReference>
<evidence type="ECO:0000256" key="3">
    <source>
        <dbReference type="PROSITE-ProRule" id="PRU00339"/>
    </source>
</evidence>
<keyword evidence="6" id="KW-1185">Reference proteome</keyword>
<accession>A0A1I7YD76</accession>
<dbReference type="SMART" id="SM00028">
    <property type="entry name" value="TPR"/>
    <property type="match status" value="11"/>
</dbReference>
<dbReference type="Pfam" id="PF14559">
    <property type="entry name" value="TPR_19"/>
    <property type="match status" value="1"/>
</dbReference>
<organism evidence="6 7">
    <name type="scientific">Steinernema glaseri</name>
    <dbReference type="NCBI Taxonomy" id="37863"/>
    <lineage>
        <taxon>Eukaryota</taxon>
        <taxon>Metazoa</taxon>
        <taxon>Ecdysozoa</taxon>
        <taxon>Nematoda</taxon>
        <taxon>Chromadorea</taxon>
        <taxon>Rhabditida</taxon>
        <taxon>Tylenchina</taxon>
        <taxon>Panagrolaimomorpha</taxon>
        <taxon>Strongyloidoidea</taxon>
        <taxon>Steinernematidae</taxon>
        <taxon>Steinernema</taxon>
    </lineage>
</organism>
<proteinExistence type="predicted"/>
<dbReference type="PROSITE" id="PS50005">
    <property type="entry name" value="TPR"/>
    <property type="match status" value="4"/>
</dbReference>
<feature type="compositionally biased region" description="Basic and acidic residues" evidence="5">
    <location>
        <begin position="690"/>
        <end position="703"/>
    </location>
</feature>
<dbReference type="PANTHER" id="PTHR14027">
    <property type="entry name" value="RNA POLYMERASE-ASSOCIATED PROTEIN CTR9"/>
    <property type="match status" value="1"/>
</dbReference>
<feature type="region of interest" description="Disordered" evidence="5">
    <location>
        <begin position="604"/>
        <end position="789"/>
    </location>
</feature>
<feature type="repeat" description="TPR" evidence="3">
    <location>
        <begin position="38"/>
        <end position="71"/>
    </location>
</feature>
<dbReference type="AlphaFoldDB" id="A0A1I7YD76"/>
<name>A0A1I7YD76_9BILA</name>
<evidence type="ECO:0000313" key="6">
    <source>
        <dbReference type="Proteomes" id="UP000095287"/>
    </source>
</evidence>
<evidence type="ECO:0000313" key="7">
    <source>
        <dbReference type="WBParaSite" id="L893_g15191.t1"/>
    </source>
</evidence>
<reference evidence="7" key="1">
    <citation type="submission" date="2016-11" db="UniProtKB">
        <authorList>
            <consortium name="WormBaseParasite"/>
        </authorList>
    </citation>
    <scope>IDENTIFICATION</scope>
</reference>
<dbReference type="GO" id="GO:0006368">
    <property type="term" value="P:transcription elongation by RNA polymerase II"/>
    <property type="evidence" value="ECO:0007669"/>
    <property type="project" value="TreeGrafter"/>
</dbReference>
<dbReference type="WBParaSite" id="L893_g15191.t1">
    <property type="protein sequence ID" value="L893_g15191.t1"/>
    <property type="gene ID" value="L893_g15191"/>
</dbReference>
<sequence>MRAESCYHLARCYHSQGDFDKAFRFYYQATNFPSSTFVLPYYGLGQIYIHREDLDNAIPCFEKVLKAFPNNYETLKIIGSLYAHHPSPRAGENEQRRAKAIECLRKVIELTPDDIEAYIDLAQLQEQNDPNASLASYTKVCELLTSQTEMEVPPEIFNNMASLHCSKGNFTEAKELFQKAREILQRYVDEGIDDRRNFRSLLVTVKYNLGRVNEMLSLFDEAEDIYKAILRENSNCTDCLMRLGCIARDKGHIYDASVWFKETMGINQTNPDSWTLIGNLHMAKNEFGPAQKKFEQILRIPDCKDDTYSYVALGNVWLETLFSVSRNRENDKKNRDRALMFYTKALKLQPGNIWAANGIACVLAQKGNFAEARDIFAQVRESTLNFPDVWVNLAHIFMECDQYVNAIQFYTNCMAKFGKQNDTQMLMYLARAYFKADRLQECRECLEKALCESPDNLQITFNLANVLQKLSTQVLQDSKSNLNAVNGAVDDLKTAEQMFLFIATNKDDSLTNVRYVSRTASQQEAGACRDLLKQAPTYVQRARAQDEEEQRQRLFQEEERLNLRRQQEEEARLKKEREREQLESLKLARQQYMEKTKEILKLPQIVEEKKSRGGGGRGRRRRDQDEFVNDSSDMGDWQHEEGGEERPRKQKSKSEKKASRKRRDKDRSAPEGSDEEDEERSARKKKSSKKKVEREQPKNDGKFKSRAYLSSESDSDDGPQASQPQEDFDSDEREEAPKFKEITGSDSDEKESVGEAPPKKRSQLSSDSDGSGSEQPGKISSGSEPSLSD</sequence>
<evidence type="ECO:0000256" key="1">
    <source>
        <dbReference type="ARBA" id="ARBA00022737"/>
    </source>
</evidence>
<dbReference type="PANTHER" id="PTHR14027:SF2">
    <property type="entry name" value="RNA POLYMERASE-ASSOCIATED PROTEIN CTR9 HOMOLOG"/>
    <property type="match status" value="1"/>
</dbReference>
<dbReference type="SUPFAM" id="SSF48452">
    <property type="entry name" value="TPR-like"/>
    <property type="match status" value="3"/>
</dbReference>
<feature type="coiled-coil region" evidence="4">
    <location>
        <begin position="544"/>
        <end position="595"/>
    </location>
</feature>
<dbReference type="Pfam" id="PF13374">
    <property type="entry name" value="TPR_10"/>
    <property type="match status" value="1"/>
</dbReference>
<dbReference type="InterPro" id="IPR019734">
    <property type="entry name" value="TPR_rpt"/>
</dbReference>
<feature type="repeat" description="TPR" evidence="3">
    <location>
        <begin position="154"/>
        <end position="187"/>
    </location>
</feature>
<feature type="repeat" description="TPR" evidence="3">
    <location>
        <begin position="423"/>
        <end position="456"/>
    </location>
</feature>
<feature type="repeat" description="TPR" evidence="3">
    <location>
        <begin position="3"/>
        <end position="36"/>
    </location>
</feature>
<dbReference type="InterPro" id="IPR013105">
    <property type="entry name" value="TPR_2"/>
</dbReference>
<dbReference type="GO" id="GO:0006355">
    <property type="term" value="P:regulation of DNA-templated transcription"/>
    <property type="evidence" value="ECO:0007669"/>
    <property type="project" value="InterPro"/>
</dbReference>
<dbReference type="GO" id="GO:0016593">
    <property type="term" value="C:Cdc73/Paf1 complex"/>
    <property type="evidence" value="ECO:0007669"/>
    <property type="project" value="TreeGrafter"/>
</dbReference>